<dbReference type="AlphaFoldDB" id="A0A8J4EF32"/>
<dbReference type="EMBL" id="BOPH01000098">
    <property type="protein sequence ID" value="GIJ72268.1"/>
    <property type="molecule type" value="Genomic_DNA"/>
</dbReference>
<name>A0A8J4EF32_9ACTN</name>
<gene>
    <name evidence="1" type="ORF">Voc01_071850</name>
</gene>
<accession>A0A8J4EF32</accession>
<dbReference type="Proteomes" id="UP000635606">
    <property type="component" value="Unassembled WGS sequence"/>
</dbReference>
<comment type="caution">
    <text evidence="1">The sequence shown here is derived from an EMBL/GenBank/DDBJ whole genome shotgun (WGS) entry which is preliminary data.</text>
</comment>
<evidence type="ECO:0000313" key="2">
    <source>
        <dbReference type="Proteomes" id="UP000635606"/>
    </source>
</evidence>
<proteinExistence type="predicted"/>
<keyword evidence="2" id="KW-1185">Reference proteome</keyword>
<reference evidence="1" key="1">
    <citation type="submission" date="2021-01" db="EMBL/GenBank/DDBJ databases">
        <title>Whole genome shotgun sequence of Virgisporangium ochraceum NBRC 16418.</title>
        <authorList>
            <person name="Komaki H."/>
            <person name="Tamura T."/>
        </authorList>
    </citation>
    <scope>NUCLEOTIDE SEQUENCE</scope>
    <source>
        <strain evidence="1">NBRC 16418</strain>
    </source>
</reference>
<protein>
    <submittedName>
        <fullName evidence="1">Uncharacterized protein</fullName>
    </submittedName>
</protein>
<evidence type="ECO:0000313" key="1">
    <source>
        <dbReference type="EMBL" id="GIJ72268.1"/>
    </source>
</evidence>
<organism evidence="1 2">
    <name type="scientific">Virgisporangium ochraceum</name>
    <dbReference type="NCBI Taxonomy" id="65505"/>
    <lineage>
        <taxon>Bacteria</taxon>
        <taxon>Bacillati</taxon>
        <taxon>Actinomycetota</taxon>
        <taxon>Actinomycetes</taxon>
        <taxon>Micromonosporales</taxon>
        <taxon>Micromonosporaceae</taxon>
        <taxon>Virgisporangium</taxon>
    </lineage>
</organism>
<dbReference type="RefSeq" id="WP_203932119.1">
    <property type="nucleotide sequence ID" value="NZ_BOPH01000098.1"/>
</dbReference>
<sequence length="678" mass="70897">MPTDPDDVDWKDPDVADWLRGLADDDDDPADLPPSILCDSSLGEDAVAAAPFLVDVAVGAAVGWGRADGVEHTVERHGAVATLAAMVSPEFETRGDSARVRAAVAARVADLAALADDANWLVRAHTYLVLGACDGPADVLLRRWDAETDADARAALLIALPARSPEAAGSVVVPAVLGGAPSHRLAGAVGLHRAGLPFPAGAGAAVAAALRAGGKISEELVRDPVREFLVDSADEAFVADLLTDVSRQREPVSPDVGYALDDRVGRSRREPGRVLPVVAPLLHHGDPETRRMAAERMHEGGRAAAAFADDLARLAGVLPERSATRLVSPEVLALSTLVRLNDPRWVEPACRTWKARRALDLSHDFGYLPLGADLLATIGAAFAAADGPRVVAGLAGAVALLAGATRSWDAQRRLLRSLEPTLRAAATVAPVPTSTALLHLGLADERDLRTVAADDDAGTAAAAAVALLRRTGDAGPLAAALRRRNPTVDVAAGILRPVLLTGDGPGEAALTALAELIRPLPMDASVPMRLLAAHVLLRSGDPVEATRLVPVGLTHWLAHEHALRIAVELRDPALEPALRDHLTGPQTPLAARALLALGVGRADVTGPVLHWMAGCDEYDPIVAACTDLLDPMALPRLRDLADSDGRAARGGIHSSVIWRDERHRDAVRAGVAALEARV</sequence>